<dbReference type="EMBL" id="CACRXK020021583">
    <property type="protein sequence ID" value="CAB4035985.1"/>
    <property type="molecule type" value="Genomic_DNA"/>
</dbReference>
<evidence type="ECO:0000313" key="1">
    <source>
        <dbReference type="EMBL" id="CAB4035985.1"/>
    </source>
</evidence>
<dbReference type="Proteomes" id="UP001152795">
    <property type="component" value="Unassembled WGS sequence"/>
</dbReference>
<name>A0A6S7JTD0_PARCT</name>
<proteinExistence type="predicted"/>
<reference evidence="1" key="1">
    <citation type="submission" date="2020-04" db="EMBL/GenBank/DDBJ databases">
        <authorList>
            <person name="Alioto T."/>
            <person name="Alioto T."/>
            <person name="Gomez Garrido J."/>
        </authorList>
    </citation>
    <scope>NUCLEOTIDE SEQUENCE</scope>
    <source>
        <strain evidence="1">A484AB</strain>
    </source>
</reference>
<sequence length="127" mass="13754">MSGGYGSASLLGFSDFNGTKIIAADCGTVYIYTEDGQEQRKIKLPEGQGLIKSGAINYVTKHILVKTYQPLGSSLLSFSDTGELIDSLCLGSTAWIRLAFLLSPEWPSCFNRLNKSSFTSTEVKSLT</sequence>
<keyword evidence="2" id="KW-1185">Reference proteome</keyword>
<organism evidence="1 2">
    <name type="scientific">Paramuricea clavata</name>
    <name type="common">Red gorgonian</name>
    <name type="synonym">Violescent sea-whip</name>
    <dbReference type="NCBI Taxonomy" id="317549"/>
    <lineage>
        <taxon>Eukaryota</taxon>
        <taxon>Metazoa</taxon>
        <taxon>Cnidaria</taxon>
        <taxon>Anthozoa</taxon>
        <taxon>Octocorallia</taxon>
        <taxon>Malacalcyonacea</taxon>
        <taxon>Plexauridae</taxon>
        <taxon>Paramuricea</taxon>
    </lineage>
</organism>
<evidence type="ECO:0000313" key="2">
    <source>
        <dbReference type="Proteomes" id="UP001152795"/>
    </source>
</evidence>
<dbReference type="AlphaFoldDB" id="A0A6S7JTD0"/>
<protein>
    <submittedName>
        <fullName evidence="1">Uncharacterized protein</fullName>
    </submittedName>
</protein>
<comment type="caution">
    <text evidence="1">The sequence shown here is derived from an EMBL/GenBank/DDBJ whole genome shotgun (WGS) entry which is preliminary data.</text>
</comment>
<accession>A0A6S7JTD0</accession>
<gene>
    <name evidence="1" type="ORF">PACLA_8A057334</name>
</gene>